<comment type="caution">
    <text evidence="5">The sequence shown here is derived from an EMBL/GenBank/DDBJ whole genome shotgun (WGS) entry which is preliminary data.</text>
</comment>
<keyword evidence="3" id="KW-0804">Transcription</keyword>
<reference evidence="5 6" key="1">
    <citation type="submission" date="2020-07" db="EMBL/GenBank/DDBJ databases">
        <title>Sequencing the genomes of 1000 actinobacteria strains.</title>
        <authorList>
            <person name="Klenk H.-P."/>
        </authorList>
    </citation>
    <scope>NUCLEOTIDE SEQUENCE [LARGE SCALE GENOMIC DNA]</scope>
    <source>
        <strain evidence="5 6">DSM 22083</strain>
    </source>
</reference>
<evidence type="ECO:0000256" key="3">
    <source>
        <dbReference type="ARBA" id="ARBA00023163"/>
    </source>
</evidence>
<dbReference type="Proteomes" id="UP000569914">
    <property type="component" value="Unassembled WGS sequence"/>
</dbReference>
<dbReference type="Pfam" id="PF12833">
    <property type="entry name" value="HTH_18"/>
    <property type="match status" value="1"/>
</dbReference>
<keyword evidence="1" id="KW-0805">Transcription regulation</keyword>
<dbReference type="RefSeq" id="WP_179749398.1">
    <property type="nucleotide sequence ID" value="NZ_JACCBU010000001.1"/>
</dbReference>
<dbReference type="SMART" id="SM00342">
    <property type="entry name" value="HTH_ARAC"/>
    <property type="match status" value="1"/>
</dbReference>
<dbReference type="Pfam" id="PF20240">
    <property type="entry name" value="DUF6597"/>
    <property type="match status" value="1"/>
</dbReference>
<dbReference type="EMBL" id="JACCBU010000001">
    <property type="protein sequence ID" value="NYE70149.1"/>
    <property type="molecule type" value="Genomic_DNA"/>
</dbReference>
<accession>A0A7Y9I4L5</accession>
<dbReference type="AlphaFoldDB" id="A0A7Y9I4L5"/>
<dbReference type="InterPro" id="IPR050204">
    <property type="entry name" value="AraC_XylS_family_regulators"/>
</dbReference>
<dbReference type="PROSITE" id="PS01124">
    <property type="entry name" value="HTH_ARAC_FAMILY_2"/>
    <property type="match status" value="1"/>
</dbReference>
<keyword evidence="6" id="KW-1185">Reference proteome</keyword>
<sequence length="246" mass="26110">MTSTQHGSAEPGPYREYPAVRGLQHLVSCLWENDVQDRQHTVIPDGCVDLIWLGHHGLVVAGADTGPRLSGPIPGPVCGIRLRPGAAGTVLGLPAAELRDQLVPVEHVWQRSGPELAATMAEADAERRLAILTEAVLVRRGAPDPVVVQAATKLAEPGVRVSAAAADLGLSERQLNRRLLHAVGYGPKMLARVARLRRLIAADEPSLALRALAAGYASQAHMNEEVRRLTGDSAGRFLKDAALTAA</sequence>
<evidence type="ECO:0000256" key="2">
    <source>
        <dbReference type="ARBA" id="ARBA00023125"/>
    </source>
</evidence>
<evidence type="ECO:0000256" key="1">
    <source>
        <dbReference type="ARBA" id="ARBA00023015"/>
    </source>
</evidence>
<dbReference type="PANTHER" id="PTHR46796">
    <property type="entry name" value="HTH-TYPE TRANSCRIPTIONAL ACTIVATOR RHAS-RELATED"/>
    <property type="match status" value="1"/>
</dbReference>
<dbReference type="GO" id="GO:0043565">
    <property type="term" value="F:sequence-specific DNA binding"/>
    <property type="evidence" value="ECO:0007669"/>
    <property type="project" value="InterPro"/>
</dbReference>
<dbReference type="InterPro" id="IPR046532">
    <property type="entry name" value="DUF6597"/>
</dbReference>
<evidence type="ECO:0000313" key="5">
    <source>
        <dbReference type="EMBL" id="NYE70149.1"/>
    </source>
</evidence>
<dbReference type="GO" id="GO:0003700">
    <property type="term" value="F:DNA-binding transcription factor activity"/>
    <property type="evidence" value="ECO:0007669"/>
    <property type="project" value="InterPro"/>
</dbReference>
<evidence type="ECO:0000313" key="6">
    <source>
        <dbReference type="Proteomes" id="UP000569914"/>
    </source>
</evidence>
<organism evidence="5 6">
    <name type="scientific">Microlunatus parietis</name>
    <dbReference type="NCBI Taxonomy" id="682979"/>
    <lineage>
        <taxon>Bacteria</taxon>
        <taxon>Bacillati</taxon>
        <taxon>Actinomycetota</taxon>
        <taxon>Actinomycetes</taxon>
        <taxon>Propionibacteriales</taxon>
        <taxon>Propionibacteriaceae</taxon>
        <taxon>Microlunatus</taxon>
    </lineage>
</organism>
<proteinExistence type="predicted"/>
<evidence type="ECO:0000259" key="4">
    <source>
        <dbReference type="PROSITE" id="PS01124"/>
    </source>
</evidence>
<feature type="domain" description="HTH araC/xylS-type" evidence="4">
    <location>
        <begin position="144"/>
        <end position="240"/>
    </location>
</feature>
<name>A0A7Y9I4L5_9ACTN</name>
<keyword evidence="2 5" id="KW-0238">DNA-binding</keyword>
<dbReference type="PANTHER" id="PTHR46796:SF15">
    <property type="entry name" value="BLL1074 PROTEIN"/>
    <property type="match status" value="1"/>
</dbReference>
<gene>
    <name evidence="5" type="ORF">BKA15_001478</name>
</gene>
<dbReference type="InterPro" id="IPR018060">
    <property type="entry name" value="HTH_AraC"/>
</dbReference>
<dbReference type="Gene3D" id="1.10.10.60">
    <property type="entry name" value="Homeodomain-like"/>
    <property type="match status" value="1"/>
</dbReference>
<protein>
    <submittedName>
        <fullName evidence="5">AraC-like DNA-binding protein</fullName>
    </submittedName>
</protein>